<name>A0AAV7F9E0_ARIFI</name>
<dbReference type="EMBL" id="JAINDJ010000002">
    <property type="protein sequence ID" value="KAG9457224.1"/>
    <property type="molecule type" value="Genomic_DNA"/>
</dbReference>
<accession>A0AAV7F9E0</accession>
<dbReference type="Gene3D" id="3.30.1360.120">
    <property type="entry name" value="Probable tRNA modification gtpase trme, domain 1"/>
    <property type="match status" value="1"/>
</dbReference>
<keyword evidence="1" id="KW-0809">Transit peptide</keyword>
<evidence type="ECO:0000313" key="4">
    <source>
        <dbReference type="Proteomes" id="UP000825729"/>
    </source>
</evidence>
<dbReference type="GO" id="GO:0005739">
    <property type="term" value="C:mitochondrion"/>
    <property type="evidence" value="ECO:0007669"/>
    <property type="project" value="TreeGrafter"/>
</dbReference>
<dbReference type="NCBIfam" id="TIGR03317">
    <property type="entry name" value="ygfZ_signature"/>
    <property type="match status" value="1"/>
</dbReference>
<dbReference type="Pfam" id="PF01571">
    <property type="entry name" value="GCV_T"/>
    <property type="match status" value="1"/>
</dbReference>
<dbReference type="Proteomes" id="UP000825729">
    <property type="component" value="Unassembled WGS sequence"/>
</dbReference>
<dbReference type="InterPro" id="IPR017703">
    <property type="entry name" value="YgfZ/GCV_T_CS"/>
</dbReference>
<dbReference type="AlphaFoldDB" id="A0AAV7F9E0"/>
<gene>
    <name evidence="3" type="ORF">H6P81_001732</name>
</gene>
<dbReference type="PANTHER" id="PTHR43757">
    <property type="entry name" value="AMINOMETHYLTRANSFERASE"/>
    <property type="match status" value="1"/>
</dbReference>
<dbReference type="InterPro" id="IPR029043">
    <property type="entry name" value="GcvT/YgfZ_C"/>
</dbReference>
<evidence type="ECO:0000313" key="3">
    <source>
        <dbReference type="EMBL" id="KAG9457224.1"/>
    </source>
</evidence>
<dbReference type="PANTHER" id="PTHR43757:SF14">
    <property type="entry name" value="GLYCINE CLEAVAGE T-PROTEIN FAMILY"/>
    <property type="match status" value="1"/>
</dbReference>
<keyword evidence="4" id="KW-1185">Reference proteome</keyword>
<evidence type="ECO:0000259" key="2">
    <source>
        <dbReference type="Pfam" id="PF01571"/>
    </source>
</evidence>
<dbReference type="InterPro" id="IPR006222">
    <property type="entry name" value="GCVT_N"/>
</dbReference>
<dbReference type="InterPro" id="IPR027266">
    <property type="entry name" value="TrmE/GcvT-like"/>
</dbReference>
<reference evidence="3 4" key="1">
    <citation type="submission" date="2021-07" db="EMBL/GenBank/DDBJ databases">
        <title>The Aristolochia fimbriata genome: insights into angiosperm evolution, floral development and chemical biosynthesis.</title>
        <authorList>
            <person name="Jiao Y."/>
        </authorList>
    </citation>
    <scope>NUCLEOTIDE SEQUENCE [LARGE SCALE GENOMIC DNA]</scope>
    <source>
        <strain evidence="3">IBCAS-2021</strain>
        <tissue evidence="3">Leaf</tissue>
    </source>
</reference>
<proteinExistence type="predicted"/>
<feature type="domain" description="GCVT N-terminal" evidence="2">
    <location>
        <begin position="97"/>
        <end position="315"/>
    </location>
</feature>
<dbReference type="SUPFAM" id="SSF103025">
    <property type="entry name" value="Folate-binding domain"/>
    <property type="match status" value="1"/>
</dbReference>
<dbReference type="SUPFAM" id="SSF101790">
    <property type="entry name" value="Aminomethyltransferase beta-barrel domain"/>
    <property type="match status" value="1"/>
</dbReference>
<dbReference type="FunFam" id="3.30.1360.120:FF:000021">
    <property type="entry name" value="Slr0635 protein"/>
    <property type="match status" value="1"/>
</dbReference>
<dbReference type="InterPro" id="IPR028896">
    <property type="entry name" value="GcvT/YgfZ/DmdA"/>
</dbReference>
<organism evidence="3 4">
    <name type="scientific">Aristolochia fimbriata</name>
    <name type="common">White veined hardy Dutchman's pipe vine</name>
    <dbReference type="NCBI Taxonomy" id="158543"/>
    <lineage>
        <taxon>Eukaryota</taxon>
        <taxon>Viridiplantae</taxon>
        <taxon>Streptophyta</taxon>
        <taxon>Embryophyta</taxon>
        <taxon>Tracheophyta</taxon>
        <taxon>Spermatophyta</taxon>
        <taxon>Magnoliopsida</taxon>
        <taxon>Magnoliidae</taxon>
        <taxon>Piperales</taxon>
        <taxon>Aristolochiaceae</taxon>
        <taxon>Aristolochia</taxon>
    </lineage>
</organism>
<evidence type="ECO:0000256" key="1">
    <source>
        <dbReference type="ARBA" id="ARBA00022946"/>
    </source>
</evidence>
<sequence length="415" mass="45460">MSALSCFVPSLTTTLPFRNSTHTTTFSSNVRNGNFSLYGPSRHSLRLQGNAVPFFDISPPPIDHDLLESMKSEGAKSLEDGSVETFGNDDLALNTAYEGVVVADLTHFGRIRVTGNDRIQFLHNQSTANFESYSEGEGCDTVFVNPTARTIDIVHAWIMKNSIVLILSPITCRRITEMLNKYVFMTDKVKIHDITSETCLFNLIGPRSDQVMEDLNLGDLVGQPYGMHRHYSVNGMPITVGVGTVLSLEGYSLLLSPPAADTIWKTFVNLGAIPIGTSAWERLRVLQGRPYPGKELTSDYNVLEAGLWRAVSLNKGCYKGQETISRLVTYDGVKQRLWGIRLSGPADPGTPIIVNGKKVGNLTSYAVGRNESEHVGLGYIKKRDCLAGDKVNVGEVVGEVAEVPFLRPFPSSKGT</sequence>
<comment type="caution">
    <text evidence="3">The sequence shown here is derived from an EMBL/GenBank/DDBJ whole genome shotgun (WGS) entry which is preliminary data.</text>
</comment>
<protein>
    <recommendedName>
        <fullName evidence="2">GCVT N-terminal domain-containing protein</fullName>
    </recommendedName>
</protein>